<dbReference type="Proteomes" id="UP000006753">
    <property type="component" value="Unassembled WGS sequence"/>
</dbReference>
<dbReference type="AlphaFoldDB" id="K1WXQ0"/>
<dbReference type="InParanoid" id="K1WXQ0"/>
<feature type="region of interest" description="Disordered" evidence="1">
    <location>
        <begin position="86"/>
        <end position="115"/>
    </location>
</feature>
<dbReference type="KEGG" id="mbe:MBM_04909"/>
<evidence type="ECO:0000313" key="3">
    <source>
        <dbReference type="Proteomes" id="UP000006753"/>
    </source>
</evidence>
<dbReference type="EMBL" id="JH921437">
    <property type="protein sequence ID" value="EKD17332.1"/>
    <property type="molecule type" value="Genomic_DNA"/>
</dbReference>
<proteinExistence type="predicted"/>
<reference evidence="2 3" key="1">
    <citation type="journal article" date="2012" name="BMC Genomics">
        <title>Sequencing the genome of Marssonina brunnea reveals fungus-poplar co-evolution.</title>
        <authorList>
            <person name="Zhu S."/>
            <person name="Cao Y.-Z."/>
            <person name="Jiang C."/>
            <person name="Tan B.-Y."/>
            <person name="Wang Z."/>
            <person name="Feng S."/>
            <person name="Zhang L."/>
            <person name="Su X.-H."/>
            <person name="Brejova B."/>
            <person name="Vinar T."/>
            <person name="Xu M."/>
            <person name="Wang M.-X."/>
            <person name="Zhang S.-G."/>
            <person name="Huang M.-R."/>
            <person name="Wu R."/>
            <person name="Zhou Y."/>
        </authorList>
    </citation>
    <scope>NUCLEOTIDE SEQUENCE [LARGE SCALE GENOMIC DNA]</scope>
    <source>
        <strain evidence="2 3">MB_m1</strain>
    </source>
</reference>
<dbReference type="HOGENOM" id="CLU_2109553_0_0_1"/>
<accession>K1WXQ0</accession>
<organism evidence="2 3">
    <name type="scientific">Marssonina brunnea f. sp. multigermtubi (strain MB_m1)</name>
    <name type="common">Marssonina leaf spot fungus</name>
    <dbReference type="NCBI Taxonomy" id="1072389"/>
    <lineage>
        <taxon>Eukaryota</taxon>
        <taxon>Fungi</taxon>
        <taxon>Dikarya</taxon>
        <taxon>Ascomycota</taxon>
        <taxon>Pezizomycotina</taxon>
        <taxon>Leotiomycetes</taxon>
        <taxon>Helotiales</taxon>
        <taxon>Drepanopezizaceae</taxon>
        <taxon>Drepanopeziza</taxon>
    </lineage>
</organism>
<name>K1WXQ0_MARBU</name>
<feature type="compositionally biased region" description="Acidic residues" evidence="1">
    <location>
        <begin position="95"/>
        <end position="115"/>
    </location>
</feature>
<sequence length="115" mass="12384">MLLSNKVLGSSCSVFRLSTRRLSERTHGEEKTLVAKASQVRTWSVKSGSPLFTLLIFFASLQNAARGGVKAAGPKEVGAKFRLRIPVSPFSGSDPAEEEEEEEEGGEGEGEGEEK</sequence>
<protein>
    <submittedName>
        <fullName evidence="2">Uncharacterized protein</fullName>
    </submittedName>
</protein>
<evidence type="ECO:0000256" key="1">
    <source>
        <dbReference type="SAM" id="MobiDB-lite"/>
    </source>
</evidence>
<gene>
    <name evidence="2" type="ORF">MBM_04909</name>
</gene>
<evidence type="ECO:0000313" key="2">
    <source>
        <dbReference type="EMBL" id="EKD17332.1"/>
    </source>
</evidence>
<keyword evidence="3" id="KW-1185">Reference proteome</keyword>